<reference evidence="1" key="1">
    <citation type="submission" date="2013-07" db="EMBL/GenBank/DDBJ databases">
        <title>Sub-species coevolution in mutualistic symbiosis.</title>
        <authorList>
            <person name="Murfin K."/>
            <person name="Klassen J."/>
            <person name="Lee M."/>
            <person name="Forst S."/>
            <person name="Stock P."/>
            <person name="Goodrich-Blair H."/>
        </authorList>
    </citation>
    <scope>NUCLEOTIDE SEQUENCE [LARGE SCALE GENOMIC DNA]</scope>
    <source>
        <strain evidence="1">Kraussei Becker Underwood</strain>
    </source>
</reference>
<evidence type="ECO:0000313" key="1">
    <source>
        <dbReference type="EMBL" id="CDH22806.1"/>
    </source>
</evidence>
<dbReference type="AlphaFoldDB" id="A0A077PPU4"/>
<protein>
    <submittedName>
        <fullName evidence="1">Uncharacterized protein</fullName>
    </submittedName>
</protein>
<gene>
    <name evidence="1" type="ORF">XBKB1_1350001</name>
</gene>
<dbReference type="Pfam" id="PF17400">
    <property type="entry name" value="DUF5406"/>
    <property type="match status" value="1"/>
</dbReference>
<sequence length="170" mass="19507">MERRIPPRQGNLYPRGQAMTIRSYSPHIALVHVTKEETPDTSAYSETAEMEKVTYIPVMNYDHNLTLCMRKAEHVVRLTFAQWEYRQVVDVVVTDNTRGLYVIGQAVQNLYDSLPTISFFNHDTDKDDGMAEFHVGILKCIDEGQEGVDWLNEMLIKAEIISIKPEVKSC</sequence>
<accession>A0A077PPU4</accession>
<organism evidence="1">
    <name type="scientific">Xenorhabdus bovienii str. kraussei Becker Underwood</name>
    <dbReference type="NCBI Taxonomy" id="1398204"/>
    <lineage>
        <taxon>Bacteria</taxon>
        <taxon>Pseudomonadati</taxon>
        <taxon>Pseudomonadota</taxon>
        <taxon>Gammaproteobacteria</taxon>
        <taxon>Enterobacterales</taxon>
        <taxon>Morganellaceae</taxon>
        <taxon>Xenorhabdus</taxon>
    </lineage>
</organism>
<name>A0A077PPU4_XENBV</name>
<dbReference type="HOGENOM" id="CLU_145485_0_0_6"/>
<dbReference type="Proteomes" id="UP000028493">
    <property type="component" value="Unassembled WGS sequence"/>
</dbReference>
<dbReference type="InterPro" id="IPR035387">
    <property type="entry name" value="DUF5406"/>
</dbReference>
<dbReference type="EMBL" id="CBSZ010000041">
    <property type="protein sequence ID" value="CDH22806.1"/>
    <property type="molecule type" value="Genomic_DNA"/>
</dbReference>
<proteinExistence type="predicted"/>
<comment type="caution">
    <text evidence="1">The sequence shown here is derived from an EMBL/GenBank/DDBJ whole genome shotgun (WGS) entry which is preliminary data.</text>
</comment>